<feature type="compositionally biased region" description="Polar residues" evidence="13">
    <location>
        <begin position="309"/>
        <end position="334"/>
    </location>
</feature>
<feature type="transmembrane region" description="Helical" evidence="14">
    <location>
        <begin position="363"/>
        <end position="386"/>
    </location>
</feature>
<dbReference type="GO" id="GO:0031490">
    <property type="term" value="F:chromatin DNA binding"/>
    <property type="evidence" value="ECO:0007669"/>
    <property type="project" value="TreeGrafter"/>
</dbReference>
<feature type="region of interest" description="Disordered" evidence="13">
    <location>
        <begin position="280"/>
        <end position="337"/>
    </location>
</feature>
<feature type="region of interest" description="Disordered" evidence="13">
    <location>
        <begin position="52"/>
        <end position="100"/>
    </location>
</feature>
<keyword evidence="6 14" id="KW-1133">Transmembrane helix</keyword>
<keyword evidence="17" id="KW-1185">Reference proteome</keyword>
<dbReference type="SUPFAM" id="SSF63451">
    <property type="entry name" value="LEM domain"/>
    <property type="match status" value="1"/>
</dbReference>
<dbReference type="GO" id="GO:0005637">
    <property type="term" value="C:nuclear inner membrane"/>
    <property type="evidence" value="ECO:0007669"/>
    <property type="project" value="UniProtKB-SubCell"/>
</dbReference>
<dbReference type="FunFam" id="1.10.720.40:FF:000001">
    <property type="entry name" value="LEM domain containing 2, isoform CRA_a"/>
    <property type="match status" value="1"/>
</dbReference>
<dbReference type="GO" id="GO:0006998">
    <property type="term" value="P:nuclear envelope organization"/>
    <property type="evidence" value="ECO:0007669"/>
    <property type="project" value="TreeGrafter"/>
</dbReference>
<dbReference type="InterPro" id="IPR011015">
    <property type="entry name" value="LEM/LEM-like_dom_sf"/>
</dbReference>
<dbReference type="InterPro" id="IPR018996">
    <property type="entry name" value="Man1/Src1-like_C"/>
</dbReference>
<evidence type="ECO:0000259" key="15">
    <source>
        <dbReference type="PROSITE" id="PS50954"/>
    </source>
</evidence>
<dbReference type="AlphaFoldDB" id="E2BM28"/>
<dbReference type="Pfam" id="PF09402">
    <property type="entry name" value="MSC"/>
    <property type="match status" value="1"/>
</dbReference>
<keyword evidence="3" id="KW-0963">Cytoplasm</keyword>
<reference evidence="16 17" key="1">
    <citation type="journal article" date="2010" name="Science">
        <title>Genomic comparison of the ants Camponotus floridanus and Harpegnathos saltator.</title>
        <authorList>
            <person name="Bonasio R."/>
            <person name="Zhang G."/>
            <person name="Ye C."/>
            <person name="Mutti N.S."/>
            <person name="Fang X."/>
            <person name="Qin N."/>
            <person name="Donahue G."/>
            <person name="Yang P."/>
            <person name="Li Q."/>
            <person name="Li C."/>
            <person name="Zhang P."/>
            <person name="Huang Z."/>
            <person name="Berger S.L."/>
            <person name="Reinberg D."/>
            <person name="Wang J."/>
            <person name="Liebig J."/>
        </authorList>
    </citation>
    <scope>NUCLEOTIDE SEQUENCE [LARGE SCALE GENOMIC DNA]</scope>
    <source>
        <strain evidence="16 17">R22 G/1</strain>
    </source>
</reference>
<evidence type="ECO:0000256" key="4">
    <source>
        <dbReference type="ARBA" id="ARBA00022553"/>
    </source>
</evidence>
<evidence type="ECO:0000256" key="12">
    <source>
        <dbReference type="ARBA" id="ARBA00069076"/>
    </source>
</evidence>
<evidence type="ECO:0000256" key="2">
    <source>
        <dbReference type="ARBA" id="ARBA00004473"/>
    </source>
</evidence>
<dbReference type="CDD" id="cd12286">
    <property type="entry name" value="RRM_Man1"/>
    <property type="match status" value="1"/>
</dbReference>
<feature type="transmembrane region" description="Helical" evidence="14">
    <location>
        <begin position="546"/>
        <end position="566"/>
    </location>
</feature>
<dbReference type="Gene3D" id="1.10.10.1180">
    <property type="entry name" value="MAN1, winged-helix domain"/>
    <property type="match status" value="1"/>
</dbReference>
<dbReference type="InParanoid" id="E2BM28"/>
<accession>E2BM28</accession>
<keyword evidence="7" id="KW-0007">Acetylation</keyword>
<evidence type="ECO:0000256" key="14">
    <source>
        <dbReference type="SAM" id="Phobius"/>
    </source>
</evidence>
<dbReference type="STRING" id="610380.E2BM28"/>
<dbReference type="Proteomes" id="UP000008237">
    <property type="component" value="Unassembled WGS sequence"/>
</dbReference>
<dbReference type="SUPFAM" id="SSF54928">
    <property type="entry name" value="RNA-binding domain, RBD"/>
    <property type="match status" value="1"/>
</dbReference>
<evidence type="ECO:0000256" key="1">
    <source>
        <dbReference type="ARBA" id="ARBA00004186"/>
    </source>
</evidence>
<feature type="domain" description="LEM" evidence="15">
    <location>
        <begin position="1"/>
        <end position="44"/>
    </location>
</feature>
<comment type="subunit">
    <text evidence="11">Interacts (via N-terminus) with LMNA isoform C (via C-terminus) (in vitro). Interacts (via LEM domain) with BANF1. Interacts (via C-terminus) with CHMP7. Interacts (via N-terminus) with tubulin; the interaction causes microtubule bundling and stabilization (in vitro).</text>
</comment>
<dbReference type="InterPro" id="IPR035979">
    <property type="entry name" value="RBD_domain_sf"/>
</dbReference>
<dbReference type="PANTHER" id="PTHR13428">
    <property type="entry name" value="INNER NUCLEAR MEMBRANE PROTEIN MAN1 LEM DOMAIN CONTAINING PROTEIN"/>
    <property type="match status" value="1"/>
</dbReference>
<dbReference type="InterPro" id="IPR041885">
    <property type="entry name" value="MAN1_winged_helix_dom"/>
</dbReference>
<evidence type="ECO:0000256" key="6">
    <source>
        <dbReference type="ARBA" id="ARBA00022989"/>
    </source>
</evidence>
<keyword evidence="9" id="KW-0206">Cytoskeleton</keyword>
<dbReference type="PANTHER" id="PTHR13428:SF12">
    <property type="entry name" value="INNER NUCLEAR MEMBRANE PROTEIN MAN1"/>
    <property type="match status" value="1"/>
</dbReference>
<protein>
    <recommendedName>
        <fullName evidence="12">LEM domain-containing protein 2</fullName>
    </recommendedName>
</protein>
<dbReference type="InterPro" id="IPR003887">
    <property type="entry name" value="LEM_dom"/>
</dbReference>
<evidence type="ECO:0000256" key="9">
    <source>
        <dbReference type="ARBA" id="ARBA00023212"/>
    </source>
</evidence>
<dbReference type="OMA" id="PELPMQC"/>
<dbReference type="Gene3D" id="1.10.720.40">
    <property type="match status" value="1"/>
</dbReference>
<keyword evidence="10" id="KW-0539">Nucleus</keyword>
<dbReference type="InterPro" id="IPR012677">
    <property type="entry name" value="Nucleotide-bd_a/b_plait_sf"/>
</dbReference>
<dbReference type="Gene3D" id="3.30.70.330">
    <property type="match status" value="1"/>
</dbReference>
<dbReference type="FunFam" id="1.10.10.1180:FF:000002">
    <property type="entry name" value="LEM domain-containing protein 2"/>
    <property type="match status" value="1"/>
</dbReference>
<dbReference type="PROSITE" id="PS50954">
    <property type="entry name" value="LEM"/>
    <property type="match status" value="1"/>
</dbReference>
<keyword evidence="4" id="KW-0597">Phosphoprotein</keyword>
<keyword evidence="8 14" id="KW-0472">Membrane</keyword>
<dbReference type="OrthoDB" id="118234at2759"/>
<dbReference type="EMBL" id="GL449100">
    <property type="protein sequence ID" value="EFN83277.1"/>
    <property type="molecule type" value="Genomic_DNA"/>
</dbReference>
<feature type="compositionally biased region" description="Polar residues" evidence="13">
    <location>
        <begin position="77"/>
        <end position="86"/>
    </location>
</feature>
<name>E2BM28_HARSA</name>
<feature type="compositionally biased region" description="Low complexity" evidence="13">
    <location>
        <begin position="280"/>
        <end position="293"/>
    </location>
</feature>
<dbReference type="InterPro" id="IPR052277">
    <property type="entry name" value="INM_ESCRT-Associated"/>
</dbReference>
<comment type="subcellular location">
    <subcellularLocation>
        <location evidence="1">Cytoplasm</location>
        <location evidence="1">Cytoskeleton</location>
        <location evidence="1">Spindle</location>
    </subcellularLocation>
    <subcellularLocation>
        <location evidence="2">Nucleus inner membrane</location>
        <topology evidence="2">Multi-pass membrane protein</topology>
    </subcellularLocation>
</comment>
<gene>
    <name evidence="16" type="ORF">EAI_17093</name>
</gene>
<organism evidence="17">
    <name type="scientific">Harpegnathos saltator</name>
    <name type="common">Jerdon's jumping ant</name>
    <dbReference type="NCBI Taxonomy" id="610380"/>
    <lineage>
        <taxon>Eukaryota</taxon>
        <taxon>Metazoa</taxon>
        <taxon>Ecdysozoa</taxon>
        <taxon>Arthropoda</taxon>
        <taxon>Hexapoda</taxon>
        <taxon>Insecta</taxon>
        <taxon>Pterygota</taxon>
        <taxon>Neoptera</taxon>
        <taxon>Endopterygota</taxon>
        <taxon>Hymenoptera</taxon>
        <taxon>Apocrita</taxon>
        <taxon>Aculeata</taxon>
        <taxon>Formicoidea</taxon>
        <taxon>Formicidae</taxon>
        <taxon>Ponerinae</taxon>
        <taxon>Ponerini</taxon>
        <taxon>Harpegnathos</taxon>
    </lineage>
</organism>
<evidence type="ECO:0000256" key="5">
    <source>
        <dbReference type="ARBA" id="ARBA00022692"/>
    </source>
</evidence>
<dbReference type="GO" id="GO:0030514">
    <property type="term" value="P:negative regulation of BMP signaling pathway"/>
    <property type="evidence" value="ECO:0007669"/>
    <property type="project" value="TreeGrafter"/>
</dbReference>
<sequence>MSVDTLTDSELRTKLMEYGYPVGPVTQTTRKILAKKLKNLIETRGGVGSRHSLAARYSSDDTDDDTNTSAVKKKKGSSNLRRQTLANPMPPPSPITSDTINTTKNLVKENLSPPPHSEFKDPAPAGVIASFECSPVVSTTRTTSKTIQNRFVKTQKASNISDGLDTGSDSDVMEDTASSFATRSKYLSNTNRLYDSHRILDRGPTYELDQMSKAKPIHMTTKDIKYNVNIMKPSMSTMQSLQDDISGRDSANQRDLLANYETPFLSEFTRRLSSRSLINTSPTPLSSLKSPTLRHTLPGLPEVKEKDSNGFSSLRTTYSTSQSPSTRHNASSSVDRVRDIISRSTYKPSTTNNREDVRNNQNIVSMILVAVLALFFGVLAIIYLGLGGKTDTLPSLSTDNNIPQCFSDGAPDLRTPRVNCVMKKNLESVLQLLRRLQPLLTRKAVSKICENSNEKAYLTDAEIVETFTSEKVSSLEVKEDLHNAQLLIIKNPKWGISLININDDNEATVEVLDTLDKLFSARPDGKIGMIILNPELPMQCLVKNKLFTIFSSLLIVAFGVLAVIGIQKLGLWYVKYKKSTEREVFKLVSEILNIVETHHQNASVQPGTQDSFLAINHVRDNLILPKDRKRMSGLWEKAVKFLDENESRIRKEVQQVAGEEFCVWRWLPNNSLNKSSVQSTTLSSKKPKVWQGQAFETMEGSVNSLTCSPTPCLKIRHMFDPEIETEDDWETKVQDAILEKCGESVKILHIRVDIASREGCVYMKCLSQEDAGKAYRALHGCWFDGNLVTVKYLRLERYHERFPDAARCVTPLKPSNNQRLSMQAHYWQSPAESN</sequence>
<evidence type="ECO:0000256" key="3">
    <source>
        <dbReference type="ARBA" id="ARBA00022490"/>
    </source>
</evidence>
<evidence type="ECO:0000256" key="7">
    <source>
        <dbReference type="ARBA" id="ARBA00022990"/>
    </source>
</evidence>
<dbReference type="CDD" id="cd12934">
    <property type="entry name" value="LEM"/>
    <property type="match status" value="1"/>
</dbReference>
<evidence type="ECO:0000313" key="16">
    <source>
        <dbReference type="EMBL" id="EFN83277.1"/>
    </source>
</evidence>
<evidence type="ECO:0000313" key="17">
    <source>
        <dbReference type="Proteomes" id="UP000008237"/>
    </source>
</evidence>
<evidence type="ECO:0000256" key="10">
    <source>
        <dbReference type="ARBA" id="ARBA00023242"/>
    </source>
</evidence>
<dbReference type="InterPro" id="IPR034394">
    <property type="entry name" value="Man1_RRM"/>
</dbReference>
<evidence type="ECO:0000256" key="8">
    <source>
        <dbReference type="ARBA" id="ARBA00023136"/>
    </source>
</evidence>
<evidence type="ECO:0000256" key="13">
    <source>
        <dbReference type="SAM" id="MobiDB-lite"/>
    </source>
</evidence>
<dbReference type="FunCoup" id="E2BM28">
    <property type="interactions" value="1360"/>
</dbReference>
<dbReference type="FunFam" id="3.30.70.330:FF:000176">
    <property type="entry name" value="Inner nuclear membrane protein Man1"/>
    <property type="match status" value="1"/>
</dbReference>
<dbReference type="Pfam" id="PF03020">
    <property type="entry name" value="LEM"/>
    <property type="match status" value="1"/>
</dbReference>
<evidence type="ECO:0000256" key="11">
    <source>
        <dbReference type="ARBA" id="ARBA00063442"/>
    </source>
</evidence>
<proteinExistence type="predicted"/>
<dbReference type="SMART" id="SM00540">
    <property type="entry name" value="LEM"/>
    <property type="match status" value="1"/>
</dbReference>
<dbReference type="GO" id="GO:0005819">
    <property type="term" value="C:spindle"/>
    <property type="evidence" value="ECO:0007669"/>
    <property type="project" value="UniProtKB-SubCell"/>
</dbReference>
<keyword evidence="5 14" id="KW-0812">Transmembrane</keyword>